<feature type="domain" description="Hydantoinase A/oxoprolinase" evidence="7">
    <location>
        <begin position="603"/>
        <end position="770"/>
    </location>
</feature>
<dbReference type="eggNOG" id="KOG1939">
    <property type="taxonomic scope" value="Eukaryota"/>
</dbReference>
<reference evidence="10" key="1">
    <citation type="submission" date="2007-07" db="EMBL/GenBank/DDBJ databases">
        <title>PCAP assembly of the Caenorhabditis remanei genome.</title>
        <authorList>
            <consortium name="The Caenorhabditis remanei Sequencing Consortium"/>
            <person name="Wilson R.K."/>
        </authorList>
    </citation>
    <scope>NUCLEOTIDE SEQUENCE [LARGE SCALE GENOMIC DNA]</scope>
    <source>
        <strain evidence="10">PB4641</strain>
    </source>
</reference>
<evidence type="ECO:0000256" key="6">
    <source>
        <dbReference type="SAM" id="Phobius"/>
    </source>
</evidence>
<dbReference type="Pfam" id="PF02538">
    <property type="entry name" value="Hydantoinase_B"/>
    <property type="match status" value="1"/>
</dbReference>
<dbReference type="eggNOG" id="KOG1289">
    <property type="taxonomic scope" value="Eukaryota"/>
</dbReference>
<comment type="similarity">
    <text evidence="2">Belongs to the oxoprolinase family.</text>
</comment>
<evidence type="ECO:0000259" key="7">
    <source>
        <dbReference type="Pfam" id="PF01968"/>
    </source>
</evidence>
<name>E3NQ49_CAERE</name>
<dbReference type="InParanoid" id="E3NQ49"/>
<feature type="transmembrane region" description="Helical" evidence="6">
    <location>
        <begin position="277"/>
        <end position="304"/>
    </location>
</feature>
<dbReference type="Proteomes" id="UP000008281">
    <property type="component" value="Unassembled WGS sequence"/>
</dbReference>
<dbReference type="Pfam" id="PF05378">
    <property type="entry name" value="Hydant_A_N"/>
    <property type="match status" value="1"/>
</dbReference>
<dbReference type="PANTHER" id="PTHR11365:SF23">
    <property type="entry name" value="HYPOTHETICAL 5-OXOPROLINASE (EUROFUNG)-RELATED"/>
    <property type="match status" value="1"/>
</dbReference>
<feature type="transmembrane region" description="Helical" evidence="6">
    <location>
        <begin position="7"/>
        <end position="30"/>
    </location>
</feature>
<organism evidence="11">
    <name type="scientific">Caenorhabditis remanei</name>
    <name type="common">Caenorhabditis vulgaris</name>
    <dbReference type="NCBI Taxonomy" id="31234"/>
    <lineage>
        <taxon>Eukaryota</taxon>
        <taxon>Metazoa</taxon>
        <taxon>Ecdysozoa</taxon>
        <taxon>Nematoda</taxon>
        <taxon>Chromadorea</taxon>
        <taxon>Rhabditida</taxon>
        <taxon>Rhabditina</taxon>
        <taxon>Rhabditomorpha</taxon>
        <taxon>Rhabditoidea</taxon>
        <taxon>Rhabditidae</taxon>
        <taxon>Peloderinae</taxon>
        <taxon>Caenorhabditis</taxon>
    </lineage>
</organism>
<dbReference type="Pfam" id="PF01968">
    <property type="entry name" value="Hydantoinase_A"/>
    <property type="match status" value="1"/>
</dbReference>
<evidence type="ECO:0000313" key="11">
    <source>
        <dbReference type="Proteomes" id="UP000008281"/>
    </source>
</evidence>
<dbReference type="InterPro" id="IPR002293">
    <property type="entry name" value="AA/rel_permease1"/>
</dbReference>
<keyword evidence="4 6" id="KW-1133">Transmembrane helix</keyword>
<dbReference type="Gene3D" id="1.20.1740.10">
    <property type="entry name" value="Amino acid/polyamine transporter I"/>
    <property type="match status" value="1"/>
</dbReference>
<keyword evidence="11" id="KW-1185">Reference proteome</keyword>
<dbReference type="HOGENOM" id="CLU_287893_0_0_1"/>
<feature type="transmembrane region" description="Helical" evidence="6">
    <location>
        <begin position="424"/>
        <end position="443"/>
    </location>
</feature>
<dbReference type="GO" id="GO:0006749">
    <property type="term" value="P:glutathione metabolic process"/>
    <property type="evidence" value="ECO:0007669"/>
    <property type="project" value="TreeGrafter"/>
</dbReference>
<feature type="transmembrane region" description="Helical" evidence="6">
    <location>
        <begin position="325"/>
        <end position="346"/>
    </location>
</feature>
<dbReference type="GO" id="GO:0005829">
    <property type="term" value="C:cytosol"/>
    <property type="evidence" value="ECO:0007669"/>
    <property type="project" value="TreeGrafter"/>
</dbReference>
<accession>E3NQ49</accession>
<protein>
    <submittedName>
        <fullName evidence="10">Uncharacterized protein</fullName>
    </submittedName>
</protein>
<sequence length="1069" mass="115307">MSLWANFALGFTYLSPLVGVYSLLAVALSTGGPPSIWWIVIVACGQLLVSLVFGEIVSQYPIHGGIYPWARRLWGRRYAWLAAWVYIWAMIVTITSVAEFGSGFVTSLLGIELTPEATLFTALGLLLLALAINFSGTRWLARIARIGLAAELIGVIGLGLYLLIFQRKHDFSVFFDTMGTAGDGSYLPVFLASALAGLFLFYGFEACGDVAEEVSDPARRIPRAMMMTIFVGAISALFSFGGYVLAAPNLDEIVAGKVTDPIPSILDATLGPVGAKLFLIIAILAFISCVLSLQAAASRLLYSFARDGMLPGHTWLSKVSERSKVPTNALIVACTVPALICILIYFNDGILVAVTSFAILGIYLSFQMVVLASLRQRFKGWKPAGPFSLGGAGTAVNVVALAYGLFAMYLLAKPGETGEFFADYVVLIGLAVVLVTGLVYLFVARPDRKSDRGEIDLGEVALFSHGTTVATNALITRNFPAAALVTTRGFRDVLEIRDGTKDDLWDAYNDVSAPYIRRRDRFEVTERIDYNGSTITPLDESEARELAELLRRRGVKTIAVCFLNSYANAAHETRMREILEETIPDATVSTSAEVLPEIFEYPRFNTAVANAVLAPLVSGYVNRLAERLRDGGYAGDLLLLHSGGGSMTPRLVEKFPVRLAASGIAAGAISAKHIAQQCGYDNAVSLDMGGTSTDIALVADGELRVSQEWQVEYGHPIIFPSIEVLTIGAGGGSLAHIDIAGSLRNGPQAAGADPGPACYGTGHPMSITTAPATRAGEARRTALDPVTFEVLKNAFATSVDLMSEQILRTCYSFVIYSRDFSSALCDKHGNTVMQGSGDIAVHVGTLHFQAKAVIEEFGDDIHPGDVFAINDPYRGGTHFNDVSFVRPVFSDGRIIAFAQNKGHWADIGGKVPGSFDVSAAEHFGEGLRITPIRVWSQGKFLHDVAQLLVANTRAPEQALGDLHAQSEATAVCEREVLRLVERYGTETVELAMQETQDYVERTVRRRLEELPRGRWETVDYLDLDPGKPEGLVPVKIVMTLDGEGIHYDLEGSADVVDTAAGSPTPTPRS</sequence>
<feature type="transmembrane region" description="Helical" evidence="6">
    <location>
        <begin position="117"/>
        <end position="134"/>
    </location>
</feature>
<evidence type="ECO:0000313" key="10">
    <source>
        <dbReference type="EMBL" id="EFO84154.1"/>
    </source>
</evidence>
<gene>
    <name evidence="10" type="ORF">CRE_13818</name>
</gene>
<evidence type="ECO:0000256" key="1">
    <source>
        <dbReference type="ARBA" id="ARBA00004141"/>
    </source>
</evidence>
<dbReference type="InterPro" id="IPR003692">
    <property type="entry name" value="Hydantoinase_B"/>
</dbReference>
<keyword evidence="5 6" id="KW-0472">Membrane</keyword>
<feature type="domain" description="Hydantoinase B/oxoprolinase" evidence="8">
    <location>
        <begin position="784"/>
        <end position="1063"/>
    </location>
</feature>
<feature type="transmembrane region" description="Helical" evidence="6">
    <location>
        <begin position="78"/>
        <end position="97"/>
    </location>
</feature>
<feature type="transmembrane region" description="Helical" evidence="6">
    <location>
        <begin position="352"/>
        <end position="374"/>
    </location>
</feature>
<evidence type="ECO:0000256" key="3">
    <source>
        <dbReference type="ARBA" id="ARBA00022692"/>
    </source>
</evidence>
<dbReference type="GO" id="GO:0017168">
    <property type="term" value="F:5-oxoprolinase (ATP-hydrolyzing) activity"/>
    <property type="evidence" value="ECO:0007669"/>
    <property type="project" value="TreeGrafter"/>
</dbReference>
<dbReference type="InterPro" id="IPR008040">
    <property type="entry name" value="Hydant_A_N"/>
</dbReference>
<feature type="transmembrane region" description="Helical" evidence="6">
    <location>
        <begin position="146"/>
        <end position="165"/>
    </location>
</feature>
<dbReference type="STRING" id="31234.E3NQ49"/>
<evidence type="ECO:0000256" key="5">
    <source>
        <dbReference type="ARBA" id="ARBA00023136"/>
    </source>
</evidence>
<dbReference type="EMBL" id="DS269468">
    <property type="protein sequence ID" value="EFO84154.1"/>
    <property type="molecule type" value="Genomic_DNA"/>
</dbReference>
<feature type="domain" description="Hydantoinase/oxoprolinase N-terminal" evidence="9">
    <location>
        <begin position="456"/>
        <end position="582"/>
    </location>
</feature>
<dbReference type="OrthoDB" id="5404895at2759"/>
<feature type="transmembrane region" description="Helical" evidence="6">
    <location>
        <begin position="386"/>
        <end position="412"/>
    </location>
</feature>
<dbReference type="InterPro" id="IPR045079">
    <property type="entry name" value="Oxoprolinase-like"/>
</dbReference>
<evidence type="ECO:0000259" key="9">
    <source>
        <dbReference type="Pfam" id="PF05378"/>
    </source>
</evidence>
<feature type="transmembrane region" description="Helical" evidence="6">
    <location>
        <begin position="185"/>
        <end position="204"/>
    </location>
</feature>
<evidence type="ECO:0000256" key="4">
    <source>
        <dbReference type="ARBA" id="ARBA00022989"/>
    </source>
</evidence>
<evidence type="ECO:0000256" key="2">
    <source>
        <dbReference type="ARBA" id="ARBA00010403"/>
    </source>
</evidence>
<keyword evidence="3 6" id="KW-0812">Transmembrane</keyword>
<dbReference type="Pfam" id="PF13520">
    <property type="entry name" value="AA_permease_2"/>
    <property type="match status" value="1"/>
</dbReference>
<evidence type="ECO:0000259" key="8">
    <source>
        <dbReference type="Pfam" id="PF02538"/>
    </source>
</evidence>
<dbReference type="InterPro" id="IPR002821">
    <property type="entry name" value="Hydantoinase_A"/>
</dbReference>
<dbReference type="GO" id="GO:0022857">
    <property type="term" value="F:transmembrane transporter activity"/>
    <property type="evidence" value="ECO:0007669"/>
    <property type="project" value="InterPro"/>
</dbReference>
<dbReference type="PANTHER" id="PTHR11365">
    <property type="entry name" value="5-OXOPROLINASE RELATED"/>
    <property type="match status" value="1"/>
</dbReference>
<feature type="transmembrane region" description="Helical" evidence="6">
    <location>
        <begin position="224"/>
        <end position="246"/>
    </location>
</feature>
<proteinExistence type="inferred from homology"/>
<feature type="transmembrane region" description="Helical" evidence="6">
    <location>
        <begin position="36"/>
        <end position="57"/>
    </location>
</feature>
<comment type="subcellular location">
    <subcellularLocation>
        <location evidence="1">Membrane</location>
        <topology evidence="1">Multi-pass membrane protein</topology>
    </subcellularLocation>
</comment>
<dbReference type="AlphaFoldDB" id="E3NQ49"/>
<dbReference type="GO" id="GO:0016020">
    <property type="term" value="C:membrane"/>
    <property type="evidence" value="ECO:0007669"/>
    <property type="project" value="UniProtKB-SubCell"/>
</dbReference>